<feature type="region of interest" description="Disordered" evidence="9">
    <location>
        <begin position="509"/>
        <end position="544"/>
    </location>
</feature>
<dbReference type="SUPFAM" id="SSF57667">
    <property type="entry name" value="beta-beta-alpha zinc fingers"/>
    <property type="match status" value="1"/>
</dbReference>
<dbReference type="InterPro" id="IPR000571">
    <property type="entry name" value="Znf_CCCH"/>
</dbReference>
<evidence type="ECO:0000256" key="4">
    <source>
        <dbReference type="ARBA" id="ARBA00022737"/>
    </source>
</evidence>
<keyword evidence="3 8" id="KW-0479">Metal-binding</keyword>
<evidence type="ECO:0000259" key="10">
    <source>
        <dbReference type="PROSITE" id="PS50103"/>
    </source>
</evidence>
<keyword evidence="5 8" id="KW-0863">Zinc-finger</keyword>
<dbReference type="PANTHER" id="PTHR14928">
    <property type="entry name" value="MICRO-RNA BINDING ZINC FINGER CCCH DOMAIN-CONTAINING PROTEIN 7"/>
    <property type="match status" value="1"/>
</dbReference>
<accession>A0A8J6DL44</accession>
<keyword evidence="7" id="KW-0539">Nucleus</keyword>
<feature type="zinc finger region" description="C3H1-type" evidence="8">
    <location>
        <begin position="1553"/>
        <end position="1587"/>
    </location>
</feature>
<organism evidence="11 12">
    <name type="scientific">Galemys pyrenaicus</name>
    <name type="common">Iberian desman</name>
    <name type="synonym">Pyrenean desman</name>
    <dbReference type="NCBI Taxonomy" id="202257"/>
    <lineage>
        <taxon>Eukaryota</taxon>
        <taxon>Metazoa</taxon>
        <taxon>Chordata</taxon>
        <taxon>Craniata</taxon>
        <taxon>Vertebrata</taxon>
        <taxon>Euteleostomi</taxon>
        <taxon>Mammalia</taxon>
        <taxon>Eutheria</taxon>
        <taxon>Laurasiatheria</taxon>
        <taxon>Eulipotyphla</taxon>
        <taxon>Talpidae</taxon>
        <taxon>Galemys</taxon>
    </lineage>
</organism>
<feature type="compositionally biased region" description="Basic residues" evidence="9">
    <location>
        <begin position="106"/>
        <end position="122"/>
    </location>
</feature>
<proteinExistence type="predicted"/>
<feature type="domain" description="C3H1-type" evidence="10">
    <location>
        <begin position="1281"/>
        <end position="1303"/>
    </location>
</feature>
<feature type="region of interest" description="Disordered" evidence="9">
    <location>
        <begin position="1"/>
        <end position="283"/>
    </location>
</feature>
<gene>
    <name evidence="11" type="ORF">J0S82_012784</name>
</gene>
<evidence type="ECO:0000256" key="3">
    <source>
        <dbReference type="ARBA" id="ARBA00022723"/>
    </source>
</evidence>
<dbReference type="InterPro" id="IPR039691">
    <property type="entry name" value="ZC3H7A/B"/>
</dbReference>
<dbReference type="OrthoDB" id="433738at2759"/>
<dbReference type="PANTHER" id="PTHR14928:SF13">
    <property type="entry name" value="ZINC FINGER CCCH DOMAIN-CONTAINING PROTEIN 7A"/>
    <property type="match status" value="1"/>
</dbReference>
<dbReference type="SMART" id="SM00356">
    <property type="entry name" value="ZnF_C3H1"/>
    <property type="match status" value="3"/>
</dbReference>
<evidence type="ECO:0000256" key="6">
    <source>
        <dbReference type="ARBA" id="ARBA00022833"/>
    </source>
</evidence>
<evidence type="ECO:0000256" key="9">
    <source>
        <dbReference type="SAM" id="MobiDB-lite"/>
    </source>
</evidence>
<comment type="caution">
    <text evidence="11">The sequence shown here is derived from an EMBL/GenBank/DDBJ whole genome shotgun (WGS) entry which is preliminary data.</text>
</comment>
<dbReference type="InterPro" id="IPR011990">
    <property type="entry name" value="TPR-like_helical_dom_sf"/>
</dbReference>
<name>A0A8J6DL44_GALPY</name>
<dbReference type="FunFam" id="1.25.40.10:FF:000070">
    <property type="entry name" value="zinc finger CCCH domain-containing protein 7B"/>
    <property type="match status" value="1"/>
</dbReference>
<feature type="compositionally biased region" description="Low complexity" evidence="9">
    <location>
        <begin position="139"/>
        <end position="172"/>
    </location>
</feature>
<feature type="region of interest" description="Disordered" evidence="9">
    <location>
        <begin position="971"/>
        <end position="992"/>
    </location>
</feature>
<dbReference type="SUPFAM" id="SSF90229">
    <property type="entry name" value="CCCH zinc finger"/>
    <property type="match status" value="1"/>
</dbReference>
<dbReference type="GO" id="GO:0005634">
    <property type="term" value="C:nucleus"/>
    <property type="evidence" value="ECO:0007669"/>
    <property type="project" value="UniProtKB-SubCell"/>
</dbReference>
<dbReference type="Gene3D" id="3.30.160.60">
    <property type="entry name" value="Classic Zinc Finger"/>
    <property type="match status" value="1"/>
</dbReference>
<dbReference type="EMBL" id="JAGFMF010011768">
    <property type="protein sequence ID" value="KAG8513472.1"/>
    <property type="molecule type" value="Genomic_DNA"/>
</dbReference>
<reference evidence="11" key="1">
    <citation type="journal article" date="2021" name="Evol. Appl.">
        <title>The genome of the Pyrenean desman and the effects of bottlenecks and inbreeding on the genomic landscape of an endangered species.</title>
        <authorList>
            <person name="Escoda L."/>
            <person name="Castresana J."/>
        </authorList>
    </citation>
    <scope>NUCLEOTIDE SEQUENCE</scope>
    <source>
        <strain evidence="11">IBE-C5619</strain>
    </source>
</reference>
<dbReference type="GO" id="GO:0008270">
    <property type="term" value="F:zinc ion binding"/>
    <property type="evidence" value="ECO:0007669"/>
    <property type="project" value="UniProtKB-KW"/>
</dbReference>
<dbReference type="InterPro" id="IPR036236">
    <property type="entry name" value="Znf_C2H2_sf"/>
</dbReference>
<comment type="subcellular location">
    <subcellularLocation>
        <location evidence="1">Nucleus</location>
    </subcellularLocation>
</comment>
<feature type="compositionally biased region" description="Basic residues" evidence="9">
    <location>
        <begin position="248"/>
        <end position="259"/>
    </location>
</feature>
<dbReference type="GO" id="GO:0010608">
    <property type="term" value="P:post-transcriptional regulation of gene expression"/>
    <property type="evidence" value="ECO:0007669"/>
    <property type="project" value="UniProtKB-ARBA"/>
</dbReference>
<feature type="zinc finger region" description="C3H1-type" evidence="8">
    <location>
        <begin position="1281"/>
        <end position="1303"/>
    </location>
</feature>
<dbReference type="GO" id="GO:0035198">
    <property type="term" value="F:miRNA binding"/>
    <property type="evidence" value="ECO:0007669"/>
    <property type="project" value="InterPro"/>
</dbReference>
<dbReference type="Gene3D" id="1.25.40.10">
    <property type="entry name" value="Tetratricopeptide repeat domain"/>
    <property type="match status" value="1"/>
</dbReference>
<keyword evidence="2" id="KW-0597">Phosphoprotein</keyword>
<feature type="region of interest" description="Disordered" evidence="9">
    <location>
        <begin position="418"/>
        <end position="475"/>
    </location>
</feature>
<dbReference type="GO" id="GO:0035196">
    <property type="term" value="P:miRNA processing"/>
    <property type="evidence" value="ECO:0007669"/>
    <property type="project" value="UniProtKB-ARBA"/>
</dbReference>
<protein>
    <submittedName>
        <fullName evidence="11">Zinc finger CCCH domain-containing protein 7A</fullName>
    </submittedName>
</protein>
<feature type="domain" description="C3H1-type" evidence="10">
    <location>
        <begin position="1416"/>
        <end position="1444"/>
    </location>
</feature>
<keyword evidence="4" id="KW-0677">Repeat</keyword>
<evidence type="ECO:0000256" key="7">
    <source>
        <dbReference type="ARBA" id="ARBA00023242"/>
    </source>
</evidence>
<feature type="compositionally biased region" description="Low complexity" evidence="9">
    <location>
        <begin position="84"/>
        <end position="101"/>
    </location>
</feature>
<dbReference type="InterPro" id="IPR036855">
    <property type="entry name" value="Znf_CCCH_sf"/>
</dbReference>
<keyword evidence="6 8" id="KW-0862">Zinc</keyword>
<feature type="compositionally biased region" description="Low complexity" evidence="9">
    <location>
        <begin position="50"/>
        <end position="75"/>
    </location>
</feature>
<evidence type="ECO:0000256" key="1">
    <source>
        <dbReference type="ARBA" id="ARBA00004123"/>
    </source>
</evidence>
<feature type="compositionally biased region" description="Polar residues" evidence="9">
    <location>
        <begin position="526"/>
        <end position="537"/>
    </location>
</feature>
<feature type="non-terminal residue" evidence="11">
    <location>
        <position position="1630"/>
    </location>
</feature>
<dbReference type="SUPFAM" id="SSF48452">
    <property type="entry name" value="TPR-like"/>
    <property type="match status" value="1"/>
</dbReference>
<sequence>GAVSTPRSRRPGCPSARAPITWKGRPPPRGVRSGQRPALSSAQSGRPNRAMRAGGIPARPAAPAGHGVPVAGPDVAPRPPPAPTLQRAANGRGSRAAGAASDRQRAPRRAPRSRRRRRRRSRREAVSERPGRRCRRPLPARSPARPPAGATVSAGRCAPRPAARPSPAGAPARAPPPPPRARARPLTGAGRGRGARAPRPAASGGRGGRERRPRGASRSPPAGRGARRQRGAPRGGRGRPGARPGALGRRRGWGRRGARRGPALEGPLLPGARGSPPFRGQRTSSLPLELQNIPLLFVSGLVIAAPHPFSGAWGNEDLSVPISVNFLLGTVSAGVWSSWGAPAGPARLRLRPDWWCQVLTFHEPSLYTGHTLSFGSAVSALDPICKAGQVSQPRGVVGRRSGLRPQPWVQGKALKAMMKPGAQGGKQPALGGPGKDVRAEGAGSTGQKEAGALGPLGTQRAGVTRRASESGWRSVKRGRKGDLGLLRVVGELHHQEEILLPKRIRMGRRARGQGQSGGLLGRRGCSCTQKPTRSSAEFASGSPLSYPGTQEQYAVRRRAVLGGPAGVWRARQIPGAAARAKPTRGPALPALAPWSHRAGEPVEQTFHLHLDLGSKEVYLRALVRNLFNEGNDVYREGDWNNSISQYTEALHIADYAKSEEILIPREIIEKLHVNRIACYSNMGFHERVLEDCDTVLSLNASNCKALYRKSKALSDLGRCKEAYDAVAKCSLAVPQDQHVIKLTQELAQKLGFKIRKAYVRAELSLKSAPGDGSNKALNCSVEDIEPDLLMPRQEAAPVVSMPAPGFPHQVGGELASVPVMPLTSMLPLPVEESSLPSTALANGGKIPFTMPDAFLEDGDMVLGDELDDLLDSAPNTNEAILVRSPSPVSEGRATAVQLEVFSVAWSFTPSALVRGHPPAASVPPSVPFSASLLGTLSMGARYAGPPSLSELYPPLTSSLEDFCSTLNSFSMSDSKRDLSTSTSRDGTSLNDSNSSLLLMNGPGSLFASESFLGISSQPRNDSGNLFGSVVARAPVSLSPRHPLEGTHELRQACQTCFVRSGPKLMDFTYHASIDHKCKKDILIGRIKNVDDKSWKKIRPRPTKTNYEGPYYICKGMYCNSLTHVLLWEARHELFEMRPQHTSRSLAWGAAACVLNVAAEEECRYAGHCTFAYCQEEIDVWTLERKGAFSREAFFGGNGKINLTVFKLLQEHLGEFIFLCEKCFDHKPRMISKRNKDNSTSCSHPVTKHEFEDNKCLVHILRETTVKYSKIRSFHGQCQLDLCRHEVRYGCLREDECFYAHSLVELKVWLMQNETGISHDAIAQESKRYWHHLETTVPGAQVLGNQIMPGSLNMKIKFVCAQCLRNGQVIEPDKNRKYCSAKARHSWTKERRAMRVMSIERKKWMNIRPLPTKKQMPLQFDLCNHIASGKKCQYVGNCSFAHSPEEREVWTYMKENGIQDMEQFYELWLKSQKNEKNDDVASQSNKENGKQIHMPTDYAEVTVDFHCWMCGKNCNSEKQWQGHISSEKHKEKVFHTEDDQYCWQHRFPTGYFSICDRYVSFLPSFPWALFMNGTCTEGSSCKFAHGNAELHEWEERRDALKMKLNKARKDHLIAPNDNDFGKYSFLFKDLN</sequence>
<feature type="zinc finger region" description="C3H1-type" evidence="8">
    <location>
        <begin position="1416"/>
        <end position="1444"/>
    </location>
</feature>
<evidence type="ECO:0000313" key="12">
    <source>
        <dbReference type="Proteomes" id="UP000700334"/>
    </source>
</evidence>
<evidence type="ECO:0000256" key="5">
    <source>
        <dbReference type="ARBA" id="ARBA00022771"/>
    </source>
</evidence>
<evidence type="ECO:0000256" key="8">
    <source>
        <dbReference type="PROSITE-ProRule" id="PRU00723"/>
    </source>
</evidence>
<keyword evidence="12" id="KW-1185">Reference proteome</keyword>
<evidence type="ECO:0000313" key="11">
    <source>
        <dbReference type="EMBL" id="KAG8513472.1"/>
    </source>
</evidence>
<evidence type="ECO:0000256" key="2">
    <source>
        <dbReference type="ARBA" id="ARBA00022553"/>
    </source>
</evidence>
<feature type="domain" description="C3H1-type" evidence="10">
    <location>
        <begin position="1553"/>
        <end position="1587"/>
    </location>
</feature>
<dbReference type="Proteomes" id="UP000700334">
    <property type="component" value="Unassembled WGS sequence"/>
</dbReference>
<dbReference type="PROSITE" id="PS50103">
    <property type="entry name" value="ZF_C3H1"/>
    <property type="match status" value="3"/>
</dbReference>